<dbReference type="KEGG" id="fpn:ABE65_011650"/>
<gene>
    <name evidence="2" type="ORF">ABE65_011650</name>
</gene>
<reference evidence="2 3" key="1">
    <citation type="submission" date="2016-04" db="EMBL/GenBank/DDBJ databases">
        <title>Complete genome sequence of Fictibacillus phosphorivorans G25-29, a strain toxic to nematodes.</title>
        <authorList>
            <person name="Zheng Z."/>
        </authorList>
    </citation>
    <scope>NUCLEOTIDE SEQUENCE [LARGE SCALE GENOMIC DNA]</scope>
    <source>
        <strain evidence="2 3">G25-29</strain>
    </source>
</reference>
<evidence type="ECO:0000313" key="3">
    <source>
        <dbReference type="Proteomes" id="UP000076623"/>
    </source>
</evidence>
<organism evidence="2 3">
    <name type="scientific">Fictibacillus phosphorivorans</name>
    <dbReference type="NCBI Taxonomy" id="1221500"/>
    <lineage>
        <taxon>Bacteria</taxon>
        <taxon>Bacillati</taxon>
        <taxon>Bacillota</taxon>
        <taxon>Bacilli</taxon>
        <taxon>Bacillales</taxon>
        <taxon>Fictibacillaceae</taxon>
        <taxon>Fictibacillus</taxon>
    </lineage>
</organism>
<accession>A0A160IMI7</accession>
<dbReference type="RefSeq" id="WP_066395014.1">
    <property type="nucleotide sequence ID" value="NZ_CP015378.1"/>
</dbReference>
<keyword evidence="3" id="KW-1185">Reference proteome</keyword>
<sequence>MSWNDNYNIEREKTNFLTKIGCFFILVSLGLFMVLLVAWFSSSSKETQLKVSYSPNNKNLIEIVKEDDFPDPVLKIKYDNNKSIMKTKIPDKITVEWKNNYEAIVILSKQGREPETVNINFGQ</sequence>
<protein>
    <submittedName>
        <fullName evidence="2">Uncharacterized protein</fullName>
    </submittedName>
</protein>
<proteinExistence type="predicted"/>
<name>A0A160IMI7_9BACL</name>
<dbReference type="Proteomes" id="UP000076623">
    <property type="component" value="Chromosome"/>
</dbReference>
<evidence type="ECO:0000256" key="1">
    <source>
        <dbReference type="SAM" id="Phobius"/>
    </source>
</evidence>
<dbReference type="EMBL" id="CP015378">
    <property type="protein sequence ID" value="ANC77421.1"/>
    <property type="molecule type" value="Genomic_DNA"/>
</dbReference>
<evidence type="ECO:0000313" key="2">
    <source>
        <dbReference type="EMBL" id="ANC77421.1"/>
    </source>
</evidence>
<keyword evidence="1" id="KW-0812">Transmembrane</keyword>
<keyword evidence="1" id="KW-0472">Membrane</keyword>
<keyword evidence="1" id="KW-1133">Transmembrane helix</keyword>
<dbReference type="AlphaFoldDB" id="A0A160IMI7"/>
<feature type="transmembrane region" description="Helical" evidence="1">
    <location>
        <begin position="20"/>
        <end position="40"/>
    </location>
</feature>